<gene>
    <name evidence="4" type="ORF">CLV78_1011033</name>
</gene>
<dbReference type="Proteomes" id="UP000239480">
    <property type="component" value="Unassembled WGS sequence"/>
</dbReference>
<name>A0A2T0S0H3_9RHOB</name>
<dbReference type="OrthoDB" id="9811754at2"/>
<evidence type="ECO:0000313" key="5">
    <source>
        <dbReference type="Proteomes" id="UP000239480"/>
    </source>
</evidence>
<accession>A0A2T0S0H3</accession>
<organism evidence="4 5">
    <name type="scientific">Aliiruegeria haliotis</name>
    <dbReference type="NCBI Taxonomy" id="1280846"/>
    <lineage>
        <taxon>Bacteria</taxon>
        <taxon>Pseudomonadati</taxon>
        <taxon>Pseudomonadota</taxon>
        <taxon>Alphaproteobacteria</taxon>
        <taxon>Rhodobacterales</taxon>
        <taxon>Roseobacteraceae</taxon>
        <taxon>Aliiruegeria</taxon>
    </lineage>
</organism>
<dbReference type="InterPro" id="IPR058625">
    <property type="entry name" value="MdtA-like_BSH"/>
</dbReference>
<feature type="region of interest" description="Disordered" evidence="2">
    <location>
        <begin position="1"/>
        <end position="24"/>
    </location>
</feature>
<evidence type="ECO:0000313" key="4">
    <source>
        <dbReference type="EMBL" id="PRY26928.1"/>
    </source>
</evidence>
<comment type="caution">
    <text evidence="4">The sequence shown here is derived from an EMBL/GenBank/DDBJ whole genome shotgun (WGS) entry which is preliminary data.</text>
</comment>
<evidence type="ECO:0000256" key="1">
    <source>
        <dbReference type="SAM" id="Coils"/>
    </source>
</evidence>
<dbReference type="Gene3D" id="1.10.287.470">
    <property type="entry name" value="Helix hairpin bin"/>
    <property type="match status" value="1"/>
</dbReference>
<evidence type="ECO:0000256" key="2">
    <source>
        <dbReference type="SAM" id="MobiDB-lite"/>
    </source>
</evidence>
<sequence length="185" mass="19464">MQKSLPSTSSGGQNETHDPGAGVARPDPACLVPVCDRLTPFSNNAPVKAVVTQIVPKVSGEVIEVNAVNGERVQAGAVLARVDPQPYEIARDRAQADLQTALQQIGAGSAQVAAAQARLARATTDLKNTQLQTARVFEMERKGLAAAEIALSGAKADLERAQASLGRRRRTTRLRLCSTFIPGAS</sequence>
<reference evidence="4 5" key="1">
    <citation type="submission" date="2018-03" db="EMBL/GenBank/DDBJ databases">
        <title>Genomic Encyclopedia of Archaeal and Bacterial Type Strains, Phase II (KMG-II): from individual species to whole genera.</title>
        <authorList>
            <person name="Goeker M."/>
        </authorList>
    </citation>
    <scope>NUCLEOTIDE SEQUENCE [LARGE SCALE GENOMIC DNA]</scope>
    <source>
        <strain evidence="4 5">DSM 29328</strain>
    </source>
</reference>
<dbReference type="Gene3D" id="2.40.50.100">
    <property type="match status" value="1"/>
</dbReference>
<evidence type="ECO:0000259" key="3">
    <source>
        <dbReference type="Pfam" id="PF25917"/>
    </source>
</evidence>
<dbReference type="Pfam" id="PF25917">
    <property type="entry name" value="BSH_RND"/>
    <property type="match status" value="1"/>
</dbReference>
<keyword evidence="5" id="KW-1185">Reference proteome</keyword>
<keyword evidence="1" id="KW-0175">Coiled coil</keyword>
<dbReference type="SUPFAM" id="SSF111369">
    <property type="entry name" value="HlyD-like secretion proteins"/>
    <property type="match status" value="1"/>
</dbReference>
<proteinExistence type="predicted"/>
<feature type="domain" description="Multidrug resistance protein MdtA-like barrel-sandwich hybrid" evidence="3">
    <location>
        <begin position="53"/>
        <end position="111"/>
    </location>
</feature>
<dbReference type="EMBL" id="PVTD01000001">
    <property type="protein sequence ID" value="PRY26928.1"/>
    <property type="molecule type" value="Genomic_DNA"/>
</dbReference>
<dbReference type="RefSeq" id="WP_106203625.1">
    <property type="nucleotide sequence ID" value="NZ_PVTD01000001.1"/>
</dbReference>
<feature type="compositionally biased region" description="Polar residues" evidence="2">
    <location>
        <begin position="1"/>
        <end position="14"/>
    </location>
</feature>
<dbReference type="AlphaFoldDB" id="A0A2T0S0H3"/>
<protein>
    <submittedName>
        <fullName evidence="4">Biotin/lipoyl-binding protein</fullName>
    </submittedName>
</protein>
<feature type="coiled-coil region" evidence="1">
    <location>
        <begin position="112"/>
        <end position="164"/>
    </location>
</feature>
<dbReference type="InterPro" id="IPR050393">
    <property type="entry name" value="MFP_Efflux_Pump"/>
</dbReference>
<dbReference type="PANTHER" id="PTHR30367:SF1">
    <property type="entry name" value="MULTIDRUG RESISTANCE PROTEIN MDTN"/>
    <property type="match status" value="1"/>
</dbReference>
<dbReference type="PANTHER" id="PTHR30367">
    <property type="entry name" value="P-HYDROXYBENZOIC ACID EFFLUX PUMP SUBUNIT AAEA-RELATED"/>
    <property type="match status" value="1"/>
</dbReference>